<dbReference type="AlphaFoldDB" id="A0A382UET3"/>
<dbReference type="FunFam" id="3.40.50.12160:FF:000003">
    <property type="entry name" value="CDK5 regulatory subunit-associated protein 1"/>
    <property type="match status" value="1"/>
</dbReference>
<accession>A0A382UET3</accession>
<feature type="domain" description="MTTase N-terminal" evidence="6">
    <location>
        <begin position="15"/>
        <end position="108"/>
    </location>
</feature>
<sequence length="108" mass="12367">MDSMRDHLRREGISRKVYIQTFGCQMNEYDTDKMFEVLRGEDYQEALSPEEADLILLNTCSVREKAEQTVYSQLGRLRGLKKKNPGLKIGVGGCVAQQEGTRILKRAR</sequence>
<evidence type="ECO:0000259" key="6">
    <source>
        <dbReference type="PROSITE" id="PS51449"/>
    </source>
</evidence>
<name>A0A382UET3_9ZZZZ</name>
<evidence type="ECO:0000256" key="4">
    <source>
        <dbReference type="ARBA" id="ARBA00023004"/>
    </source>
</evidence>
<keyword evidence="4" id="KW-0408">Iron</keyword>
<dbReference type="Gene3D" id="3.40.50.12160">
    <property type="entry name" value="Methylthiotransferase, N-terminal domain"/>
    <property type="match status" value="1"/>
</dbReference>
<evidence type="ECO:0000256" key="5">
    <source>
        <dbReference type="ARBA" id="ARBA00023014"/>
    </source>
</evidence>
<organism evidence="7">
    <name type="scientific">marine metagenome</name>
    <dbReference type="NCBI Taxonomy" id="408172"/>
    <lineage>
        <taxon>unclassified sequences</taxon>
        <taxon>metagenomes</taxon>
        <taxon>ecological metagenomes</taxon>
    </lineage>
</organism>
<gene>
    <name evidence="7" type="ORF">METZ01_LOCUS385627</name>
</gene>
<keyword evidence="1" id="KW-0004">4Fe-4S</keyword>
<dbReference type="PROSITE" id="PS51449">
    <property type="entry name" value="MTTASE_N"/>
    <property type="match status" value="1"/>
</dbReference>
<dbReference type="GO" id="GO:0046872">
    <property type="term" value="F:metal ion binding"/>
    <property type="evidence" value="ECO:0007669"/>
    <property type="project" value="UniProtKB-KW"/>
</dbReference>
<evidence type="ECO:0000313" key="7">
    <source>
        <dbReference type="EMBL" id="SVD32773.1"/>
    </source>
</evidence>
<dbReference type="PANTHER" id="PTHR43020">
    <property type="entry name" value="CDK5 REGULATORY SUBUNIT-ASSOCIATED PROTEIN 1"/>
    <property type="match status" value="1"/>
</dbReference>
<dbReference type="GO" id="GO:0005829">
    <property type="term" value="C:cytosol"/>
    <property type="evidence" value="ECO:0007669"/>
    <property type="project" value="TreeGrafter"/>
</dbReference>
<feature type="non-terminal residue" evidence="7">
    <location>
        <position position="108"/>
    </location>
</feature>
<dbReference type="Pfam" id="PF00919">
    <property type="entry name" value="UPF0004"/>
    <property type="match status" value="1"/>
</dbReference>
<evidence type="ECO:0000256" key="1">
    <source>
        <dbReference type="ARBA" id="ARBA00022485"/>
    </source>
</evidence>
<dbReference type="EMBL" id="UINC01143703">
    <property type="protein sequence ID" value="SVD32773.1"/>
    <property type="molecule type" value="Genomic_DNA"/>
</dbReference>
<dbReference type="GO" id="GO:0035597">
    <property type="term" value="F:tRNA-2-methylthio-N(6)-dimethylallyladenosine(37) synthase activity"/>
    <property type="evidence" value="ECO:0007669"/>
    <property type="project" value="TreeGrafter"/>
</dbReference>
<proteinExistence type="predicted"/>
<dbReference type="InterPro" id="IPR038135">
    <property type="entry name" value="Methylthiotransferase_N_sf"/>
</dbReference>
<protein>
    <recommendedName>
        <fullName evidence="6">MTTase N-terminal domain-containing protein</fullName>
    </recommendedName>
</protein>
<keyword evidence="5" id="KW-0411">Iron-sulfur</keyword>
<dbReference type="GO" id="GO:0051539">
    <property type="term" value="F:4 iron, 4 sulfur cluster binding"/>
    <property type="evidence" value="ECO:0007669"/>
    <property type="project" value="UniProtKB-KW"/>
</dbReference>
<keyword evidence="2" id="KW-0949">S-adenosyl-L-methionine</keyword>
<dbReference type="InterPro" id="IPR013848">
    <property type="entry name" value="Methylthiotransferase_N"/>
</dbReference>
<evidence type="ECO:0000256" key="2">
    <source>
        <dbReference type="ARBA" id="ARBA00022691"/>
    </source>
</evidence>
<evidence type="ECO:0000256" key="3">
    <source>
        <dbReference type="ARBA" id="ARBA00022723"/>
    </source>
</evidence>
<dbReference type="PANTHER" id="PTHR43020:SF2">
    <property type="entry name" value="MITOCHONDRIAL TRNA METHYLTHIOTRANSFERASE CDK5RAP1"/>
    <property type="match status" value="1"/>
</dbReference>
<keyword evidence="3" id="KW-0479">Metal-binding</keyword>
<reference evidence="7" key="1">
    <citation type="submission" date="2018-05" db="EMBL/GenBank/DDBJ databases">
        <authorList>
            <person name="Lanie J.A."/>
            <person name="Ng W.-L."/>
            <person name="Kazmierczak K.M."/>
            <person name="Andrzejewski T.M."/>
            <person name="Davidsen T.M."/>
            <person name="Wayne K.J."/>
            <person name="Tettelin H."/>
            <person name="Glass J.I."/>
            <person name="Rusch D."/>
            <person name="Podicherti R."/>
            <person name="Tsui H.-C.T."/>
            <person name="Winkler M.E."/>
        </authorList>
    </citation>
    <scope>NUCLEOTIDE SEQUENCE</scope>
</reference>